<dbReference type="PANTHER" id="PTHR34222:SF97">
    <property type="entry name" value="CATALYTIC REGION, PUTATIVE-RELATED"/>
    <property type="match status" value="1"/>
</dbReference>
<protein>
    <recommendedName>
        <fullName evidence="2">CCHC-type domain-containing protein</fullName>
    </recommendedName>
</protein>
<dbReference type="EMBL" id="CM001888">
    <property type="protein sequence ID" value="EOY19570.1"/>
    <property type="molecule type" value="Genomic_DNA"/>
</dbReference>
<evidence type="ECO:0000256" key="1">
    <source>
        <dbReference type="PROSITE-ProRule" id="PRU00047"/>
    </source>
</evidence>
<organism evidence="3 4">
    <name type="scientific">Theobroma cacao</name>
    <name type="common">Cacao</name>
    <name type="synonym">Cocoa</name>
    <dbReference type="NCBI Taxonomy" id="3641"/>
    <lineage>
        <taxon>Eukaryota</taxon>
        <taxon>Viridiplantae</taxon>
        <taxon>Streptophyta</taxon>
        <taxon>Embryophyta</taxon>
        <taxon>Tracheophyta</taxon>
        <taxon>Spermatophyta</taxon>
        <taxon>Magnoliopsida</taxon>
        <taxon>eudicotyledons</taxon>
        <taxon>Gunneridae</taxon>
        <taxon>Pentapetalae</taxon>
        <taxon>rosids</taxon>
        <taxon>malvids</taxon>
        <taxon>Malvales</taxon>
        <taxon>Malvaceae</taxon>
        <taxon>Byttnerioideae</taxon>
        <taxon>Theobroma</taxon>
    </lineage>
</organism>
<dbReference type="PANTHER" id="PTHR34222">
    <property type="entry name" value="GAG_PRE-INTEGRS DOMAIN-CONTAINING PROTEIN"/>
    <property type="match status" value="1"/>
</dbReference>
<keyword evidence="1" id="KW-0863">Zinc-finger</keyword>
<dbReference type="Proteomes" id="UP000026915">
    <property type="component" value="Chromosome 10"/>
</dbReference>
<proteinExistence type="predicted"/>
<evidence type="ECO:0000313" key="4">
    <source>
        <dbReference type="Proteomes" id="UP000026915"/>
    </source>
</evidence>
<dbReference type="SUPFAM" id="SSF57756">
    <property type="entry name" value="Retrovirus zinc finger-like domains"/>
    <property type="match status" value="1"/>
</dbReference>
<dbReference type="AlphaFoldDB" id="A0A061FQH6"/>
<sequence>MQTQPLLESSAMASVGGNKKKMKSDIICHHCGKIGHVKDNCYRLIRFSPDFKFTKGKGVLKNVISSVNNVSASGSSAEQEDIDSVMPHISLTKQQFQKLLTLINEGATDFGDKPSASTVPTAIKGINVQSVKPSIVNSSVAGIITRPYCFNSLHGIYGESSYTNIFKIDPYCWIVDSGATDHIACSLNLFITSIPVKNAFVQMPNNLRAVVTHWFSENITKSYPSSCLVCT</sequence>
<dbReference type="HOGENOM" id="CLU_1201660_0_0_1"/>
<dbReference type="InParanoid" id="A0A061FQH6"/>
<dbReference type="Gramene" id="EOY19570">
    <property type="protein sequence ID" value="EOY19570"/>
    <property type="gene ID" value="TCM_044714"/>
</dbReference>
<evidence type="ECO:0000313" key="3">
    <source>
        <dbReference type="EMBL" id="EOY19570.1"/>
    </source>
</evidence>
<keyword evidence="1" id="KW-0479">Metal-binding</keyword>
<gene>
    <name evidence="3" type="ORF">TCM_044714</name>
</gene>
<dbReference type="eggNOG" id="KOG0017">
    <property type="taxonomic scope" value="Eukaryota"/>
</dbReference>
<dbReference type="InterPro" id="IPR036875">
    <property type="entry name" value="Znf_CCHC_sf"/>
</dbReference>
<dbReference type="InterPro" id="IPR001878">
    <property type="entry name" value="Znf_CCHC"/>
</dbReference>
<name>A0A061FQH6_THECC</name>
<dbReference type="GO" id="GO:0003676">
    <property type="term" value="F:nucleic acid binding"/>
    <property type="evidence" value="ECO:0007669"/>
    <property type="project" value="InterPro"/>
</dbReference>
<keyword evidence="4" id="KW-1185">Reference proteome</keyword>
<reference evidence="3 4" key="1">
    <citation type="journal article" date="2013" name="Genome Biol.">
        <title>The genome sequence of the most widely cultivated cacao type and its use to identify candidate genes regulating pod color.</title>
        <authorList>
            <person name="Motamayor J.C."/>
            <person name="Mockaitis K."/>
            <person name="Schmutz J."/>
            <person name="Haiminen N."/>
            <person name="Iii D.L."/>
            <person name="Cornejo O."/>
            <person name="Findley S.D."/>
            <person name="Zheng P."/>
            <person name="Utro F."/>
            <person name="Royaert S."/>
            <person name="Saski C."/>
            <person name="Jenkins J."/>
            <person name="Podicheti R."/>
            <person name="Zhao M."/>
            <person name="Scheffler B.E."/>
            <person name="Stack J.C."/>
            <person name="Feltus F.A."/>
            <person name="Mustiga G.M."/>
            <person name="Amores F."/>
            <person name="Phillips W."/>
            <person name="Marelli J.P."/>
            <person name="May G.D."/>
            <person name="Shapiro H."/>
            <person name="Ma J."/>
            <person name="Bustamante C.D."/>
            <person name="Schnell R.J."/>
            <person name="Main D."/>
            <person name="Gilbert D."/>
            <person name="Parida L."/>
            <person name="Kuhn D.N."/>
        </authorList>
    </citation>
    <scope>NUCLEOTIDE SEQUENCE [LARGE SCALE GENOMIC DNA]</scope>
    <source>
        <strain evidence="4">cv. Matina 1-6</strain>
    </source>
</reference>
<evidence type="ECO:0000259" key="2">
    <source>
        <dbReference type="PROSITE" id="PS50158"/>
    </source>
</evidence>
<feature type="domain" description="CCHC-type" evidence="2">
    <location>
        <begin position="28"/>
        <end position="41"/>
    </location>
</feature>
<dbReference type="GO" id="GO:0008270">
    <property type="term" value="F:zinc ion binding"/>
    <property type="evidence" value="ECO:0007669"/>
    <property type="project" value="UniProtKB-KW"/>
</dbReference>
<dbReference type="PROSITE" id="PS50158">
    <property type="entry name" value="ZF_CCHC"/>
    <property type="match status" value="1"/>
</dbReference>
<keyword evidence="1" id="KW-0862">Zinc</keyword>
<accession>A0A061FQH6</accession>
<dbReference type="OMA" id="HWFSENI"/>